<dbReference type="AlphaFoldDB" id="B6EKN7"/>
<keyword evidence="3" id="KW-1185">Reference proteome</keyword>
<dbReference type="EMBL" id="FM178379">
    <property type="protein sequence ID" value="CAQ80217.1"/>
    <property type="molecule type" value="Genomic_DNA"/>
</dbReference>
<name>B6EKN7_ALISL</name>
<evidence type="ECO:0000256" key="1">
    <source>
        <dbReference type="SAM" id="Phobius"/>
    </source>
</evidence>
<dbReference type="Proteomes" id="UP000001730">
    <property type="component" value="Chromosome 1"/>
</dbReference>
<organism evidence="2 3">
    <name type="scientific">Aliivibrio salmonicida (strain LFI1238)</name>
    <name type="common">Vibrio salmonicida (strain LFI1238)</name>
    <dbReference type="NCBI Taxonomy" id="316275"/>
    <lineage>
        <taxon>Bacteria</taxon>
        <taxon>Pseudomonadati</taxon>
        <taxon>Pseudomonadota</taxon>
        <taxon>Gammaproteobacteria</taxon>
        <taxon>Vibrionales</taxon>
        <taxon>Vibrionaceae</taxon>
        <taxon>Aliivibrio</taxon>
    </lineage>
</organism>
<accession>B6EKN7</accession>
<evidence type="ECO:0000313" key="3">
    <source>
        <dbReference type="Proteomes" id="UP000001730"/>
    </source>
</evidence>
<sequence length="123" mass="14782">MRVNLTFSYIAYLCLYGSFFCIGWAVLLLNIIPFPLIPFLFYFLYQQSKLAYHALLTQQGMYNFVNKESDDDRDWIVSHSLWVSRSLIIIKCHNLYDHRTMYLLKDSCRSSFFNELSIMMRHR</sequence>
<protein>
    <submittedName>
        <fullName evidence="2">Membrane protein</fullName>
    </submittedName>
</protein>
<proteinExistence type="predicted"/>
<reference evidence="2 3" key="1">
    <citation type="journal article" date="2008" name="BMC Genomics">
        <title>The genome sequence of the fish pathogen Aliivibrio salmonicida strain LFI1238 shows extensive evidence of gene decay.</title>
        <authorList>
            <person name="Hjerde E."/>
            <person name="Lorentzen M.S."/>
            <person name="Holden M.T."/>
            <person name="Seeger K."/>
            <person name="Paulsen S."/>
            <person name="Bason N."/>
            <person name="Churcher C."/>
            <person name="Harris D."/>
            <person name="Norbertczak H."/>
            <person name="Quail M.A."/>
            <person name="Sanders S."/>
            <person name="Thurston S."/>
            <person name="Parkhill J."/>
            <person name="Willassen N.P."/>
            <person name="Thomson N.R."/>
        </authorList>
    </citation>
    <scope>NUCLEOTIDE SEQUENCE [LARGE SCALE GENOMIC DNA]</scope>
    <source>
        <strain evidence="2 3">LFI1238</strain>
    </source>
</reference>
<keyword evidence="1" id="KW-1133">Transmembrane helix</keyword>
<dbReference type="KEGG" id="vsa:VSAL_I2533"/>
<keyword evidence="1" id="KW-0472">Membrane</keyword>
<gene>
    <name evidence="2" type="ordered locus">VSAL_I2533</name>
</gene>
<evidence type="ECO:0000313" key="2">
    <source>
        <dbReference type="EMBL" id="CAQ80217.1"/>
    </source>
</evidence>
<dbReference type="HOGENOM" id="CLU_163817_0_0_6"/>
<keyword evidence="1" id="KW-0812">Transmembrane</keyword>
<feature type="transmembrane region" description="Helical" evidence="1">
    <location>
        <begin position="12"/>
        <end position="45"/>
    </location>
</feature>